<evidence type="ECO:0000256" key="6">
    <source>
        <dbReference type="SAM" id="Phobius"/>
    </source>
</evidence>
<comment type="subcellular location">
    <subcellularLocation>
        <location evidence="1">Membrane</location>
        <topology evidence="1">Multi-pass membrane protein</topology>
    </subcellularLocation>
</comment>
<feature type="transmembrane region" description="Helical" evidence="6">
    <location>
        <begin position="325"/>
        <end position="344"/>
    </location>
</feature>
<feature type="transmembrane region" description="Helical" evidence="6">
    <location>
        <begin position="226"/>
        <end position="244"/>
    </location>
</feature>
<feature type="transmembrane region" description="Helical" evidence="6">
    <location>
        <begin position="127"/>
        <end position="150"/>
    </location>
</feature>
<evidence type="ECO:0000256" key="4">
    <source>
        <dbReference type="ARBA" id="ARBA00023136"/>
    </source>
</evidence>
<keyword evidence="4 6" id="KW-0472">Membrane</keyword>
<evidence type="ECO:0000256" key="1">
    <source>
        <dbReference type="ARBA" id="ARBA00004141"/>
    </source>
</evidence>
<organism evidence="7 8">
    <name type="scientific">Eucalyptus globulus</name>
    <name type="common">Tasmanian blue gum</name>
    <dbReference type="NCBI Taxonomy" id="34317"/>
    <lineage>
        <taxon>Eukaryota</taxon>
        <taxon>Viridiplantae</taxon>
        <taxon>Streptophyta</taxon>
        <taxon>Embryophyta</taxon>
        <taxon>Tracheophyta</taxon>
        <taxon>Spermatophyta</taxon>
        <taxon>Magnoliopsida</taxon>
        <taxon>eudicotyledons</taxon>
        <taxon>Gunneridae</taxon>
        <taxon>Pentapetalae</taxon>
        <taxon>rosids</taxon>
        <taxon>malvids</taxon>
        <taxon>Myrtales</taxon>
        <taxon>Myrtaceae</taxon>
        <taxon>Myrtoideae</taxon>
        <taxon>Eucalypteae</taxon>
        <taxon>Eucalyptus</taxon>
    </lineage>
</organism>
<evidence type="ECO:0000256" key="3">
    <source>
        <dbReference type="ARBA" id="ARBA00022989"/>
    </source>
</evidence>
<reference evidence="7 8" key="1">
    <citation type="submission" date="2024-11" db="EMBL/GenBank/DDBJ databases">
        <title>Chromosome-level genome assembly of Eucalyptus globulus Labill. provides insights into its genome evolution.</title>
        <authorList>
            <person name="Li X."/>
        </authorList>
    </citation>
    <scope>NUCLEOTIDE SEQUENCE [LARGE SCALE GENOMIC DNA]</scope>
    <source>
        <strain evidence="7">CL2024</strain>
        <tissue evidence="7">Fresh tender leaves</tissue>
    </source>
</reference>
<evidence type="ECO:0000256" key="2">
    <source>
        <dbReference type="ARBA" id="ARBA00022692"/>
    </source>
</evidence>
<dbReference type="InterPro" id="IPR003689">
    <property type="entry name" value="ZIP"/>
</dbReference>
<feature type="transmembrane region" description="Helical" evidence="6">
    <location>
        <begin position="194"/>
        <end position="214"/>
    </location>
</feature>
<evidence type="ECO:0000256" key="5">
    <source>
        <dbReference type="SAM" id="MobiDB-lite"/>
    </source>
</evidence>
<dbReference type="EMBL" id="JBJKBG010000002">
    <property type="protein sequence ID" value="KAL3750609.1"/>
    <property type="molecule type" value="Genomic_DNA"/>
</dbReference>
<dbReference type="PANTHER" id="PTHR11040:SF140">
    <property type="entry name" value="ZRT (ZRT), IRT- (IRT-) LIKE PROTEIN TRANSPORTER"/>
    <property type="match status" value="1"/>
</dbReference>
<feature type="transmembrane region" description="Helical" evidence="6">
    <location>
        <begin position="287"/>
        <end position="305"/>
    </location>
</feature>
<feature type="transmembrane region" description="Helical" evidence="6">
    <location>
        <begin position="256"/>
        <end position="275"/>
    </location>
</feature>
<sequence>MKLISSSMASLPTSAALKSTLLFSAAHLFLHFTLSAGHGGSDGSPDTGSTPDLRARGLILVKVWCLIIMLVTTFAGGVSPYFFRWNEAFLLLGTQFAGGVFLGTSLMHFLSDSNSTFGDLTDKSYPFAFMLASAGYLLTMLGDCVIMHVTRNVGNRDSARKVRVAEEGGPDEDNPRAKEDVNPMFLQTTSLGDTILLISALCTHSIFEGIAVGVSVTKSDAWRNLWTISLHKIFAAISMGIALLKMLPTRPFLMTAAYSFAFAISSPIGVGIGIAIDATTEGHVADWIYAISMGIACGVFIYVAINHLIAKGFKPQNKCVFDTPFYKFLAVLLGVAVIAVVMTWD</sequence>
<evidence type="ECO:0000313" key="7">
    <source>
        <dbReference type="EMBL" id="KAL3750609.1"/>
    </source>
</evidence>
<dbReference type="Proteomes" id="UP001634007">
    <property type="component" value="Unassembled WGS sequence"/>
</dbReference>
<accession>A0ABD3LFW1</accession>
<dbReference type="GO" id="GO:0016020">
    <property type="term" value="C:membrane"/>
    <property type="evidence" value="ECO:0007669"/>
    <property type="project" value="UniProtKB-SubCell"/>
</dbReference>
<keyword evidence="2 6" id="KW-0812">Transmembrane</keyword>
<gene>
    <name evidence="7" type="ORF">ACJRO7_011585</name>
</gene>
<keyword evidence="3 6" id="KW-1133">Transmembrane helix</keyword>
<comment type="caution">
    <text evidence="7">The sequence shown here is derived from an EMBL/GenBank/DDBJ whole genome shotgun (WGS) entry which is preliminary data.</text>
</comment>
<feature type="region of interest" description="Disordered" evidence="5">
    <location>
        <begin position="160"/>
        <end position="179"/>
    </location>
</feature>
<evidence type="ECO:0000313" key="8">
    <source>
        <dbReference type="Proteomes" id="UP001634007"/>
    </source>
</evidence>
<feature type="transmembrane region" description="Helical" evidence="6">
    <location>
        <begin position="59"/>
        <end position="82"/>
    </location>
</feature>
<evidence type="ECO:0008006" key="9">
    <source>
        <dbReference type="Google" id="ProtNLM"/>
    </source>
</evidence>
<dbReference type="Pfam" id="PF02535">
    <property type="entry name" value="Zip"/>
    <property type="match status" value="1"/>
</dbReference>
<protein>
    <recommendedName>
        <fullName evidence="9">Zinc transporter 2</fullName>
    </recommendedName>
</protein>
<proteinExistence type="predicted"/>
<dbReference type="AlphaFoldDB" id="A0ABD3LFW1"/>
<dbReference type="PANTHER" id="PTHR11040">
    <property type="entry name" value="ZINC/IRON TRANSPORTER"/>
    <property type="match status" value="1"/>
</dbReference>
<feature type="transmembrane region" description="Helical" evidence="6">
    <location>
        <begin position="89"/>
        <end position="107"/>
    </location>
</feature>
<keyword evidence="8" id="KW-1185">Reference proteome</keyword>
<name>A0ABD3LFW1_EUCGL</name>